<feature type="domain" description="Disease resistance protein At4g27190-like leucine-rich repeats" evidence="2">
    <location>
        <begin position="138"/>
        <end position="238"/>
    </location>
</feature>
<dbReference type="EMBL" id="BTGU01014543">
    <property type="protein sequence ID" value="GMN74046.1"/>
    <property type="molecule type" value="Genomic_DNA"/>
</dbReference>
<name>A0AA88JIR5_FICCA</name>
<dbReference type="InterPro" id="IPR057135">
    <property type="entry name" value="At4g27190-like_LRR"/>
</dbReference>
<dbReference type="AlphaFoldDB" id="A0AA88JIR5"/>
<gene>
    <name evidence="3" type="ORF">TIFTF001_054373</name>
</gene>
<keyword evidence="1" id="KW-0611">Plant defense</keyword>
<reference evidence="3" key="1">
    <citation type="submission" date="2023-07" db="EMBL/GenBank/DDBJ databases">
        <title>draft genome sequence of fig (Ficus carica).</title>
        <authorList>
            <person name="Takahashi T."/>
            <person name="Nishimura K."/>
        </authorList>
    </citation>
    <scope>NUCLEOTIDE SEQUENCE</scope>
</reference>
<evidence type="ECO:0000313" key="3">
    <source>
        <dbReference type="EMBL" id="GMN74046.1"/>
    </source>
</evidence>
<dbReference type="PANTHER" id="PTHR33463">
    <property type="entry name" value="NB-ARC DOMAIN-CONTAINING PROTEIN-RELATED"/>
    <property type="match status" value="1"/>
</dbReference>
<dbReference type="Pfam" id="PF23247">
    <property type="entry name" value="LRR_RPS2"/>
    <property type="match status" value="2"/>
</dbReference>
<dbReference type="PANTHER" id="PTHR33463:SF136">
    <property type="entry name" value="NB-ARC DOMAIN-CONTAINING PROTEIN"/>
    <property type="match status" value="1"/>
</dbReference>
<protein>
    <recommendedName>
        <fullName evidence="2">Disease resistance protein At4g27190-like leucine-rich repeats domain-containing protein</fullName>
    </recommendedName>
</protein>
<dbReference type="Proteomes" id="UP001187192">
    <property type="component" value="Unassembled WGS sequence"/>
</dbReference>
<dbReference type="Gene3D" id="3.80.10.10">
    <property type="entry name" value="Ribonuclease Inhibitor"/>
    <property type="match status" value="1"/>
</dbReference>
<feature type="domain" description="Disease resistance protein At4g27190-like leucine-rich repeats" evidence="2">
    <location>
        <begin position="13"/>
        <end position="134"/>
    </location>
</feature>
<evidence type="ECO:0000259" key="2">
    <source>
        <dbReference type="Pfam" id="PF23247"/>
    </source>
</evidence>
<comment type="caution">
    <text evidence="3">The sequence shown here is derived from an EMBL/GenBank/DDBJ whole genome shotgun (WGS) entry which is preliminary data.</text>
</comment>
<accession>A0AA88JIR5</accession>
<dbReference type="SUPFAM" id="SSF52047">
    <property type="entry name" value="RNI-like"/>
    <property type="match status" value="1"/>
</dbReference>
<sequence length="353" mass="40416">MCPELKFLAMDGRQVINKIWHPQSSSVHFCTLRGLQMVYNDEKSVVFPFEFIQRFQNLEELRFRGSPVEEICIDVDVMHLADGPFLRVKELQLWNLNNMRHLFENPKNVKRGKAFQNTEVLEVLSCASLMRLVPCLDAFRNLKDLRVSGCHKMNNLLASSTAESLVLLTRVSFANCKQMTEIIASKQGETEDEIVFSSLRILALHDLPSLKSFYSGNAAIKFPLLEKLILSHCPEMQSFSRGIIITQKLNQIITEVVNLGIFNRLGTEWYWDGIEYDCVPRKQLWEGDINLTIQKILEDNATNERRDSSTELVRISYPNLFCFHDFLLNELALTESSSAYVSEESSDPLPGGD</sequence>
<dbReference type="InterPro" id="IPR032675">
    <property type="entry name" value="LRR_dom_sf"/>
</dbReference>
<dbReference type="InterPro" id="IPR050905">
    <property type="entry name" value="Plant_NBS-LRR"/>
</dbReference>
<keyword evidence="4" id="KW-1185">Reference proteome</keyword>
<proteinExistence type="predicted"/>
<organism evidence="3 4">
    <name type="scientific">Ficus carica</name>
    <name type="common">Common fig</name>
    <dbReference type="NCBI Taxonomy" id="3494"/>
    <lineage>
        <taxon>Eukaryota</taxon>
        <taxon>Viridiplantae</taxon>
        <taxon>Streptophyta</taxon>
        <taxon>Embryophyta</taxon>
        <taxon>Tracheophyta</taxon>
        <taxon>Spermatophyta</taxon>
        <taxon>Magnoliopsida</taxon>
        <taxon>eudicotyledons</taxon>
        <taxon>Gunneridae</taxon>
        <taxon>Pentapetalae</taxon>
        <taxon>rosids</taxon>
        <taxon>fabids</taxon>
        <taxon>Rosales</taxon>
        <taxon>Moraceae</taxon>
        <taxon>Ficeae</taxon>
        <taxon>Ficus</taxon>
    </lineage>
</organism>
<evidence type="ECO:0000256" key="1">
    <source>
        <dbReference type="ARBA" id="ARBA00022821"/>
    </source>
</evidence>
<evidence type="ECO:0000313" key="4">
    <source>
        <dbReference type="Proteomes" id="UP001187192"/>
    </source>
</evidence>